<dbReference type="RefSeq" id="WP_061522771.1">
    <property type="nucleotide sequence ID" value="NZ_JARLZY010000030.1"/>
</dbReference>
<keyword evidence="1" id="KW-0812">Transmembrane</keyword>
<feature type="transmembrane region" description="Helical" evidence="1">
    <location>
        <begin position="6"/>
        <end position="26"/>
    </location>
</feature>
<comment type="caution">
    <text evidence="2">The sequence shown here is derived from an EMBL/GenBank/DDBJ whole genome shotgun (WGS) entry which is preliminary data.</text>
</comment>
<keyword evidence="1" id="KW-1133">Transmembrane helix</keyword>
<dbReference type="EMBL" id="LSBA01000031">
    <property type="protein sequence ID" value="KXZ16391.1"/>
    <property type="molecule type" value="Genomic_DNA"/>
</dbReference>
<protein>
    <submittedName>
        <fullName evidence="2">Uncharacterized protein</fullName>
    </submittedName>
</protein>
<name>A0A150F655_9BACI</name>
<gene>
    <name evidence="2" type="ORF">AXI58_19915</name>
</gene>
<evidence type="ECO:0000313" key="2">
    <source>
        <dbReference type="EMBL" id="KXZ16391.1"/>
    </source>
</evidence>
<dbReference type="Proteomes" id="UP000075430">
    <property type="component" value="Unassembled WGS sequence"/>
</dbReference>
<evidence type="ECO:0000256" key="1">
    <source>
        <dbReference type="SAM" id="Phobius"/>
    </source>
</evidence>
<dbReference type="AlphaFoldDB" id="A0A150F655"/>
<keyword evidence="1" id="KW-0472">Membrane</keyword>
<keyword evidence="3" id="KW-1185">Reference proteome</keyword>
<sequence length="67" mass="7804">MDGIEFLENVSRLGIIILVFSSYALYWKLGKTKRERRLTKFETCLRFSVMFGILAWGISTLALNLWS</sequence>
<reference evidence="3" key="1">
    <citation type="submission" date="2016-02" db="EMBL/GenBank/DDBJ databases">
        <authorList>
            <person name="Dunlap C."/>
        </authorList>
    </citation>
    <scope>NUCLEOTIDE SEQUENCE [LARGE SCALE GENOMIC DNA]</scope>
    <source>
        <strain evidence="3">NRRL B-41092</strain>
    </source>
</reference>
<accession>A0A150F655</accession>
<feature type="transmembrane region" description="Helical" evidence="1">
    <location>
        <begin position="47"/>
        <end position="66"/>
    </location>
</feature>
<proteinExistence type="predicted"/>
<organism evidence="2 3">
    <name type="scientific">Bacillus nakamurai</name>
    <dbReference type="NCBI Taxonomy" id="1793963"/>
    <lineage>
        <taxon>Bacteria</taxon>
        <taxon>Bacillati</taxon>
        <taxon>Bacillota</taxon>
        <taxon>Bacilli</taxon>
        <taxon>Bacillales</taxon>
        <taxon>Bacillaceae</taxon>
        <taxon>Bacillus</taxon>
    </lineage>
</organism>
<evidence type="ECO:0000313" key="3">
    <source>
        <dbReference type="Proteomes" id="UP000075430"/>
    </source>
</evidence>